<dbReference type="InterPro" id="IPR022669">
    <property type="entry name" value="Ribosomal_uL2_C"/>
</dbReference>
<dbReference type="Pfam" id="PF03947">
    <property type="entry name" value="Ribosomal_L2_C"/>
    <property type="match status" value="1"/>
</dbReference>
<gene>
    <name evidence="8" type="primary">rpl2p</name>
    <name evidence="4" type="synonym">rpl2</name>
    <name evidence="8" type="ORF">AKJ55_00925</name>
</gene>
<proteinExistence type="inferred from homology"/>
<dbReference type="Proteomes" id="UP000070633">
    <property type="component" value="Unassembled WGS sequence"/>
</dbReference>
<organism evidence="8 9">
    <name type="scientific">candidate division MSBL1 archaeon SCGC-AAA382M17</name>
    <dbReference type="NCBI Taxonomy" id="1698284"/>
    <lineage>
        <taxon>Archaea</taxon>
        <taxon>Methanobacteriati</taxon>
        <taxon>Methanobacteriota</taxon>
        <taxon>candidate division MSBL1</taxon>
    </lineage>
</organism>
<keyword evidence="4" id="KW-0694">RNA-binding</keyword>
<feature type="region of interest" description="Disordered" evidence="5">
    <location>
        <begin position="1"/>
        <end position="34"/>
    </location>
</feature>
<keyword evidence="2 4" id="KW-0689">Ribosomal protein</keyword>
<dbReference type="InterPro" id="IPR022666">
    <property type="entry name" value="Ribosomal_uL2_RNA-bd_dom"/>
</dbReference>
<dbReference type="InterPro" id="IPR012340">
    <property type="entry name" value="NA-bd_OB-fold"/>
</dbReference>
<comment type="subunit">
    <text evidence="4">Part of the 50S ribosomal subunit. Forms a bridge to the 30S subunit in the 70S ribosome.</text>
</comment>
<accession>A0ABR5TJR4</accession>
<dbReference type="InterPro" id="IPR002171">
    <property type="entry name" value="Ribosomal_uL2"/>
</dbReference>
<evidence type="ECO:0000259" key="6">
    <source>
        <dbReference type="SMART" id="SM01382"/>
    </source>
</evidence>
<dbReference type="NCBIfam" id="NF007180">
    <property type="entry name" value="PRK09612.1"/>
    <property type="match status" value="1"/>
</dbReference>
<dbReference type="SUPFAM" id="SSF50249">
    <property type="entry name" value="Nucleic acid-binding proteins"/>
    <property type="match status" value="1"/>
</dbReference>
<dbReference type="Gene3D" id="2.40.50.140">
    <property type="entry name" value="Nucleic acid-binding proteins"/>
    <property type="match status" value="1"/>
</dbReference>
<evidence type="ECO:0000256" key="4">
    <source>
        <dbReference type="HAMAP-Rule" id="MF_01320"/>
    </source>
</evidence>
<feature type="region of interest" description="Disordered" evidence="5">
    <location>
        <begin position="196"/>
        <end position="236"/>
    </location>
</feature>
<dbReference type="SUPFAM" id="SSF50104">
    <property type="entry name" value="Translation proteins SH3-like domain"/>
    <property type="match status" value="1"/>
</dbReference>
<dbReference type="InterPro" id="IPR014722">
    <property type="entry name" value="Rib_uL2_dom2"/>
</dbReference>
<dbReference type="PANTHER" id="PTHR13691">
    <property type="entry name" value="RIBOSOMAL PROTEIN L2"/>
    <property type="match status" value="1"/>
</dbReference>
<dbReference type="Gene3D" id="4.10.950.10">
    <property type="entry name" value="Ribosomal protein L2, domain 3"/>
    <property type="match status" value="1"/>
</dbReference>
<reference evidence="8 9" key="1">
    <citation type="journal article" date="2016" name="Sci. Rep.">
        <title>Metabolic traits of an uncultured archaeal lineage -MSBL1- from brine pools of the Red Sea.</title>
        <authorList>
            <person name="Mwirichia R."/>
            <person name="Alam I."/>
            <person name="Rashid M."/>
            <person name="Vinu M."/>
            <person name="Ba-Alawi W."/>
            <person name="Anthony Kamau A."/>
            <person name="Kamanda Ngugi D."/>
            <person name="Goker M."/>
            <person name="Klenk H.P."/>
            <person name="Bajic V."/>
            <person name="Stingl U."/>
        </authorList>
    </citation>
    <scope>NUCLEOTIDE SEQUENCE [LARGE SCALE GENOMIC DNA]</scope>
    <source>
        <strain evidence="8">SCGC-AAA382M17</strain>
    </source>
</reference>
<keyword evidence="9" id="KW-1185">Reference proteome</keyword>
<evidence type="ECO:0000256" key="3">
    <source>
        <dbReference type="ARBA" id="ARBA00023274"/>
    </source>
</evidence>
<evidence type="ECO:0000259" key="7">
    <source>
        <dbReference type="SMART" id="SM01383"/>
    </source>
</evidence>
<comment type="similarity">
    <text evidence="1 4">Belongs to the universal ribosomal protein uL2 family.</text>
</comment>
<evidence type="ECO:0000256" key="2">
    <source>
        <dbReference type="ARBA" id="ARBA00022980"/>
    </source>
</evidence>
<protein>
    <recommendedName>
        <fullName evidence="4">Large ribosomal subunit protein uL2</fullName>
    </recommendedName>
</protein>
<feature type="domain" description="Large ribosomal subunit protein uL2 C-terminal" evidence="6">
    <location>
        <begin position="88"/>
        <end position="221"/>
    </location>
</feature>
<dbReference type="PIRSF" id="PIRSF002158">
    <property type="entry name" value="Ribosomal_L2"/>
    <property type="match status" value="1"/>
</dbReference>
<dbReference type="EMBL" id="LHYI01000016">
    <property type="protein sequence ID" value="KXB08491.1"/>
    <property type="molecule type" value="Genomic_DNA"/>
</dbReference>
<evidence type="ECO:0000256" key="1">
    <source>
        <dbReference type="ARBA" id="ARBA00005636"/>
    </source>
</evidence>
<keyword evidence="4" id="KW-0699">rRNA-binding</keyword>
<comment type="caution">
    <text evidence="8">The sequence shown here is derived from an EMBL/GenBank/DDBJ whole genome shotgun (WGS) entry which is preliminary data.</text>
</comment>
<dbReference type="InterPro" id="IPR023672">
    <property type="entry name" value="Ribosomal_uL2_arc_euk"/>
</dbReference>
<dbReference type="SMART" id="SM01382">
    <property type="entry name" value="Ribosomal_L2_C"/>
    <property type="match status" value="1"/>
</dbReference>
<sequence>MGKRIRSQRAGRGTPTYRARSTKKRGKVELPPVSEEGAKARVVDILHDPGRSAPVARVVYSNGEERLVLAPERVKVGDVLECGISASIKPGNTLPLSEIPEGAPIHNIEAQPGKGGEFARASGTSATLLAHDADQAIVQMPSGEIRSFNPNSRAAIGVVAGGGREEKPFVKAGKKHLAQKAKGKTYPRVSGVAMNAVNHPFGSGRGRHAGRPRTVSRNAPPGQKVGLISARRTGKR</sequence>
<dbReference type="Gene3D" id="2.30.30.30">
    <property type="match status" value="1"/>
</dbReference>
<evidence type="ECO:0000256" key="5">
    <source>
        <dbReference type="SAM" id="MobiDB-lite"/>
    </source>
</evidence>
<dbReference type="PANTHER" id="PTHR13691:SF16">
    <property type="entry name" value="LARGE RIBOSOMAL SUBUNIT PROTEIN UL2"/>
    <property type="match status" value="1"/>
</dbReference>
<comment type="function">
    <text evidence="4">One of the primary rRNA binding proteins. Required for association of the 30S and 50S subunits to form the 70S ribosome, for tRNA binding and peptide bond formation. It has been suggested to have peptidyltransferase activity; this is somewhat controversial. Makes several contacts with the 16S rRNA in the 70S ribosome.</text>
</comment>
<evidence type="ECO:0000313" key="8">
    <source>
        <dbReference type="EMBL" id="KXB08491.1"/>
    </source>
</evidence>
<keyword evidence="3 4" id="KW-0687">Ribonucleoprotein</keyword>
<dbReference type="Pfam" id="PF00181">
    <property type="entry name" value="Ribosomal_L2_N"/>
    <property type="match status" value="1"/>
</dbReference>
<dbReference type="GO" id="GO:0005840">
    <property type="term" value="C:ribosome"/>
    <property type="evidence" value="ECO:0007669"/>
    <property type="project" value="UniProtKB-KW"/>
</dbReference>
<name>A0ABR5TJR4_9EURY</name>
<dbReference type="HAMAP" id="MF_01320_A">
    <property type="entry name" value="Ribosomal_uL2_A"/>
    <property type="match status" value="1"/>
</dbReference>
<evidence type="ECO:0000313" key="9">
    <source>
        <dbReference type="Proteomes" id="UP000070633"/>
    </source>
</evidence>
<dbReference type="SMART" id="SM01383">
    <property type="entry name" value="Ribosomal_L2"/>
    <property type="match status" value="1"/>
</dbReference>
<feature type="domain" description="Large ribosomal subunit protein uL2 RNA-binding" evidence="7">
    <location>
        <begin position="11"/>
        <end position="82"/>
    </location>
</feature>
<dbReference type="InterPro" id="IPR008991">
    <property type="entry name" value="Translation_prot_SH3-like_sf"/>
</dbReference>
<dbReference type="InterPro" id="IPR014726">
    <property type="entry name" value="Ribosomal_uL2_dom3"/>
</dbReference>